<dbReference type="GO" id="GO:0016853">
    <property type="term" value="F:isomerase activity"/>
    <property type="evidence" value="ECO:0007669"/>
    <property type="project" value="UniProtKB-KW"/>
</dbReference>
<dbReference type="NCBIfam" id="TIGR00654">
    <property type="entry name" value="PhzF_family"/>
    <property type="match status" value="3"/>
</dbReference>
<dbReference type="Proteomes" id="UP000316079">
    <property type="component" value="Unassembled WGS sequence"/>
</dbReference>
<dbReference type="Gene3D" id="3.10.310.10">
    <property type="entry name" value="Diaminopimelate Epimerase, Chain A, domain 1"/>
    <property type="match status" value="6"/>
</dbReference>
<dbReference type="InterPro" id="IPR003719">
    <property type="entry name" value="Phenazine_PhzF-like"/>
</dbReference>
<evidence type="ECO:0000256" key="1">
    <source>
        <dbReference type="ARBA" id="ARBA00008270"/>
    </source>
</evidence>
<organism evidence="3 4">
    <name type="scientific">Danionella cerebrum</name>
    <dbReference type="NCBI Taxonomy" id="2873325"/>
    <lineage>
        <taxon>Eukaryota</taxon>
        <taxon>Metazoa</taxon>
        <taxon>Chordata</taxon>
        <taxon>Craniata</taxon>
        <taxon>Vertebrata</taxon>
        <taxon>Euteleostomi</taxon>
        <taxon>Actinopterygii</taxon>
        <taxon>Neopterygii</taxon>
        <taxon>Teleostei</taxon>
        <taxon>Ostariophysi</taxon>
        <taxon>Cypriniformes</taxon>
        <taxon>Danionidae</taxon>
        <taxon>Danioninae</taxon>
        <taxon>Danionella</taxon>
    </lineage>
</organism>
<dbReference type="AlphaFoldDB" id="A0A553QLE3"/>
<dbReference type="GO" id="GO:0005737">
    <property type="term" value="C:cytoplasm"/>
    <property type="evidence" value="ECO:0007669"/>
    <property type="project" value="TreeGrafter"/>
</dbReference>
<evidence type="ECO:0008006" key="5">
    <source>
        <dbReference type="Google" id="ProtNLM"/>
    </source>
</evidence>
<dbReference type="Pfam" id="PF02567">
    <property type="entry name" value="PhzC-PhzF"/>
    <property type="match status" value="3"/>
</dbReference>
<gene>
    <name evidence="3" type="ORF">DNTS_002662</name>
</gene>
<protein>
    <recommendedName>
        <fullName evidence="5">Phenazine biosynthesis-like domain-containing protein</fullName>
    </recommendedName>
</protein>
<evidence type="ECO:0000313" key="4">
    <source>
        <dbReference type="Proteomes" id="UP000316079"/>
    </source>
</evidence>
<comment type="caution">
    <text evidence="3">The sequence shown here is derived from an EMBL/GenBank/DDBJ whole genome shotgun (WGS) entry which is preliminary data.</text>
</comment>
<keyword evidence="2" id="KW-0413">Isomerase</keyword>
<proteinExistence type="inferred from homology"/>
<keyword evidence="4" id="KW-1185">Reference proteome</keyword>
<name>A0A553QLE3_9TELE</name>
<sequence>MEVPIFTVDAFTKEPFKGNPAAVCLLENELPEDLYQSIAAEMNLSETAFITKRNAKDFSEGSRFGLRWFTPTSEISLCGHATLASSAVIFNLKKNINPVVVFETLSGELYVRQHEDSIVMDFPLNKPQPQDSHEINDLLKAVVGDLPIEDVCYSQTLKQLMIRLSDTCNRSDLTSLSPVATELLKSEATGKIKGVIVTIKGVPSSNPGYDFYSRLFAPWFGVPEDPVCGSAHTVLAGYWSEKLNKKKMLAYQCSSRGGELELELRDDGRINITVDAFTNLPFKGNPAAVCLLENELKDNLYQSIAAEMNYSNTAFLLKRNSVDFSSGSRFGLRWFTPKSEVGLCGHATLGSAAVLFYLKKNINPVVVFETMSGELYVRQHEDSIVMDFPLNKPQPQVLQQPAVSRIIKAVVGDLPIEDVCYCQTLKQLMIRLSDTCNRSELTSLSPVALDLLKSEPSGKIKSVIVTLKGSPTLQPGYDFYSRLFAPWFGVPEDPVCAYQCSNRGGELELELKADGRLNISVDAFTKEPFKGNPAAVCLLENELPEDLYQSIAAEMNLSETAFITKRNAKDFSEGSSFGLRWFTPQKEVALCGHATLASAAVLFYLKKNINPFVEFHTMSGELYVRQHEDSIIMDFPLNKPQPQAVVGNLPIEDVCYSQTTKKLMIRLTDTCQRSELSSLRPEADSLLTTESTGRIKSVIVTLKGNTGCGYDFYSRNFAPWVGIPEDPVTAYQCSSRGGELKLEIRADGRLDITGQARVLLQGTLKI</sequence>
<accession>A0A553QLE3</accession>
<dbReference type="STRING" id="623744.A0A553QLE3"/>
<comment type="similarity">
    <text evidence="1">Belongs to the PhzF family.</text>
</comment>
<dbReference type="OrthoDB" id="75169at2759"/>
<dbReference type="PANTHER" id="PTHR13774:SF17">
    <property type="entry name" value="PHENAZINE BIOSYNTHESIS-LIKE DOMAIN-CONTAINING PROTEIN"/>
    <property type="match status" value="1"/>
</dbReference>
<dbReference type="EMBL" id="SRMA01025840">
    <property type="protein sequence ID" value="TRY90538.1"/>
    <property type="molecule type" value="Genomic_DNA"/>
</dbReference>
<dbReference type="PANTHER" id="PTHR13774">
    <property type="entry name" value="PHENAZINE BIOSYNTHESIS PROTEIN"/>
    <property type="match status" value="1"/>
</dbReference>
<dbReference type="SUPFAM" id="SSF54506">
    <property type="entry name" value="Diaminopimelate epimerase-like"/>
    <property type="match status" value="3"/>
</dbReference>
<evidence type="ECO:0000256" key="2">
    <source>
        <dbReference type="ARBA" id="ARBA00023235"/>
    </source>
</evidence>
<evidence type="ECO:0000313" key="3">
    <source>
        <dbReference type="EMBL" id="TRY90538.1"/>
    </source>
</evidence>
<reference evidence="3 4" key="1">
    <citation type="journal article" date="2019" name="Sci. Data">
        <title>Hybrid genome assembly and annotation of Danionella translucida.</title>
        <authorList>
            <person name="Kadobianskyi M."/>
            <person name="Schulze L."/>
            <person name="Schuelke M."/>
            <person name="Judkewitz B."/>
        </authorList>
    </citation>
    <scope>NUCLEOTIDE SEQUENCE [LARGE SCALE GENOMIC DNA]</scope>
    <source>
        <strain evidence="3 4">Bolton</strain>
    </source>
</reference>